<dbReference type="InterPro" id="IPR050390">
    <property type="entry name" value="C5-Methyltransferase"/>
</dbReference>
<gene>
    <name evidence="8" type="ORF">SAMN05660648_02163</name>
</gene>
<dbReference type="Proteomes" id="UP000183469">
    <property type="component" value="Unassembled WGS sequence"/>
</dbReference>
<evidence type="ECO:0000256" key="1">
    <source>
        <dbReference type="ARBA" id="ARBA00011975"/>
    </source>
</evidence>
<dbReference type="OrthoDB" id="9813719at2"/>
<dbReference type="SUPFAM" id="SSF53335">
    <property type="entry name" value="S-adenosyl-L-methionine-dependent methyltransferases"/>
    <property type="match status" value="1"/>
</dbReference>
<feature type="active site" evidence="6">
    <location>
        <position position="91"/>
    </location>
</feature>
<dbReference type="InterPro" id="IPR031303">
    <property type="entry name" value="C5_meth_CS"/>
</dbReference>
<dbReference type="PANTHER" id="PTHR10629:SF52">
    <property type="entry name" value="DNA (CYTOSINE-5)-METHYLTRANSFERASE 1"/>
    <property type="match status" value="1"/>
</dbReference>
<dbReference type="AlphaFoldDB" id="A0A1H3YWY6"/>
<evidence type="ECO:0000256" key="6">
    <source>
        <dbReference type="PROSITE-ProRule" id="PRU01016"/>
    </source>
</evidence>
<dbReference type="Gene3D" id="3.90.120.10">
    <property type="entry name" value="DNA Methylase, subunit A, domain 2"/>
    <property type="match status" value="1"/>
</dbReference>
<evidence type="ECO:0000256" key="4">
    <source>
        <dbReference type="ARBA" id="ARBA00022691"/>
    </source>
</evidence>
<evidence type="ECO:0000256" key="5">
    <source>
        <dbReference type="ARBA" id="ARBA00022747"/>
    </source>
</evidence>
<dbReference type="GO" id="GO:0003886">
    <property type="term" value="F:DNA (cytosine-5-)-methyltransferase activity"/>
    <property type="evidence" value="ECO:0007669"/>
    <property type="project" value="UniProtKB-EC"/>
</dbReference>
<dbReference type="GO" id="GO:0032259">
    <property type="term" value="P:methylation"/>
    <property type="evidence" value="ECO:0007669"/>
    <property type="project" value="UniProtKB-KW"/>
</dbReference>
<dbReference type="Gene3D" id="3.40.50.150">
    <property type="entry name" value="Vaccinia Virus protein VP39"/>
    <property type="match status" value="1"/>
</dbReference>
<comment type="similarity">
    <text evidence="6 7">Belongs to the class I-like SAM-binding methyltransferase superfamily. C5-methyltransferase family.</text>
</comment>
<keyword evidence="4 6" id="KW-0949">S-adenosyl-L-methionine</keyword>
<dbReference type="PANTHER" id="PTHR10629">
    <property type="entry name" value="CYTOSINE-SPECIFIC METHYLTRANSFERASE"/>
    <property type="match status" value="1"/>
</dbReference>
<dbReference type="Pfam" id="PF00145">
    <property type="entry name" value="DNA_methylase"/>
    <property type="match status" value="1"/>
</dbReference>
<name>A0A1H3YWY6_SELRU</name>
<dbReference type="EMBL" id="FNQG01000009">
    <property type="protein sequence ID" value="SEA15562.1"/>
    <property type="molecule type" value="Genomic_DNA"/>
</dbReference>
<sequence length="452" mass="51021">MRILTNNNLPNVIDLFSGCGGLSLGFHQAGFNIDYGVEMMENAVQNANYNLSIKYGRQPGHICGDITQMSGDMFLDKIGSNGCIVIGGPPCQAYSLIGRAKLNSLREDGTFEDDKRGYLFQDFIRFVLGHNARAVVMENVRQSTSYGKINVPEKVAWTLERHGYTCWWTILNSADFGVPQIRERMILFAVKGKAKPMLPKPTHSGRRYKIANLFNGDNSFTACKHYVPPLKGERGLPPWRTVEEAIGDLPVLRRSPEEPYTANAMNLQLAYADEPENEYQEMMRCGRETVSGNVYHNNERDYATFARMKEGDIYPRALEIANEIFAEKCVETGVKEGSLEYEALKKSIVPPYSPDKFLSKWRKIIRNRPCHTLVAHISLDTYSHIHPWEPRGISVREAARIQSIPDDYVFQSNMGNAFKQIGNSVPPLMARAIAETIKEVLAEQEAEAWKEA</sequence>
<keyword evidence="3 6" id="KW-0808">Transferase</keyword>
<dbReference type="PROSITE" id="PS51679">
    <property type="entry name" value="SAM_MT_C5"/>
    <property type="match status" value="1"/>
</dbReference>
<proteinExistence type="inferred from homology"/>
<protein>
    <recommendedName>
        <fullName evidence="1">DNA (cytosine-5-)-methyltransferase</fullName>
        <ecNumber evidence="1">2.1.1.37</ecNumber>
    </recommendedName>
</protein>
<dbReference type="PROSITE" id="PS00095">
    <property type="entry name" value="C5_MTASE_2"/>
    <property type="match status" value="1"/>
</dbReference>
<accession>A0A1H3YWY6</accession>
<evidence type="ECO:0000256" key="3">
    <source>
        <dbReference type="ARBA" id="ARBA00022679"/>
    </source>
</evidence>
<evidence type="ECO:0000256" key="2">
    <source>
        <dbReference type="ARBA" id="ARBA00022603"/>
    </source>
</evidence>
<organism evidence="8 9">
    <name type="scientific">Selenomonas ruminantium</name>
    <dbReference type="NCBI Taxonomy" id="971"/>
    <lineage>
        <taxon>Bacteria</taxon>
        <taxon>Bacillati</taxon>
        <taxon>Bacillota</taxon>
        <taxon>Negativicutes</taxon>
        <taxon>Selenomonadales</taxon>
        <taxon>Selenomonadaceae</taxon>
        <taxon>Selenomonas</taxon>
    </lineage>
</organism>
<dbReference type="RefSeq" id="WP_081350059.1">
    <property type="nucleotide sequence ID" value="NZ_FNQG01000009.1"/>
</dbReference>
<evidence type="ECO:0000256" key="7">
    <source>
        <dbReference type="RuleBase" id="RU000416"/>
    </source>
</evidence>
<keyword evidence="2 6" id="KW-0489">Methyltransferase</keyword>
<dbReference type="EC" id="2.1.1.37" evidence="1"/>
<keyword evidence="5" id="KW-0680">Restriction system</keyword>
<dbReference type="NCBIfam" id="TIGR00675">
    <property type="entry name" value="dcm"/>
    <property type="match status" value="1"/>
</dbReference>
<dbReference type="InterPro" id="IPR001525">
    <property type="entry name" value="C5_MeTfrase"/>
</dbReference>
<evidence type="ECO:0000313" key="8">
    <source>
        <dbReference type="EMBL" id="SEA15562.1"/>
    </source>
</evidence>
<evidence type="ECO:0000313" key="9">
    <source>
        <dbReference type="Proteomes" id="UP000183469"/>
    </source>
</evidence>
<dbReference type="GO" id="GO:0009307">
    <property type="term" value="P:DNA restriction-modification system"/>
    <property type="evidence" value="ECO:0007669"/>
    <property type="project" value="UniProtKB-KW"/>
</dbReference>
<reference evidence="8 9" key="1">
    <citation type="submission" date="2016-10" db="EMBL/GenBank/DDBJ databases">
        <authorList>
            <person name="de Groot N.N."/>
        </authorList>
    </citation>
    <scope>NUCLEOTIDE SEQUENCE [LARGE SCALE GENOMIC DNA]</scope>
    <source>
        <strain evidence="8 9">DSM 2872</strain>
    </source>
</reference>
<dbReference type="InterPro" id="IPR029063">
    <property type="entry name" value="SAM-dependent_MTases_sf"/>
</dbReference>
<dbReference type="PRINTS" id="PR00105">
    <property type="entry name" value="C5METTRFRASE"/>
</dbReference>